<dbReference type="EMBL" id="BMIH01000001">
    <property type="protein sequence ID" value="GGB16327.1"/>
    <property type="molecule type" value="Genomic_DNA"/>
</dbReference>
<dbReference type="InterPro" id="IPR019027">
    <property type="entry name" value="Pilus_biogenesis_CpaD-related"/>
</dbReference>
<dbReference type="Proteomes" id="UP000623067">
    <property type="component" value="Unassembled WGS sequence"/>
</dbReference>
<keyword evidence="1" id="KW-0732">Signal</keyword>
<reference evidence="2" key="2">
    <citation type="submission" date="2020-09" db="EMBL/GenBank/DDBJ databases">
        <authorList>
            <person name="Sun Q."/>
            <person name="Zhou Y."/>
        </authorList>
    </citation>
    <scope>NUCLEOTIDE SEQUENCE</scope>
    <source>
        <strain evidence="2">CGMCC 1.15330</strain>
    </source>
</reference>
<feature type="chain" id="PRO_5037042425" evidence="1">
    <location>
        <begin position="20"/>
        <end position="213"/>
    </location>
</feature>
<name>A0A916SUC7_9SPHN</name>
<evidence type="ECO:0000313" key="2">
    <source>
        <dbReference type="EMBL" id="GGB16327.1"/>
    </source>
</evidence>
<sequence length="213" mass="21628">MTQRSRLLLAGLVPAVMLAGCAGTTNRGVESVHQPVVNRTDYALDLSAPGGRLAPGEQQRLSGWLTGLRVGYGDRVSVDDPQGYGAAARDAVAGVIAGYGLLLADEAPPSASPVSPEAVRVIVSRMRASVPGCADWSRDSSSDLDQNTSSNYGCATNSNLAAMIANPADLIRGSGATGVADPAIVYKTVDSFRKAAPSGGGGQTVKADSAGGR</sequence>
<organism evidence="2 3">
    <name type="scientific">Sphingomonas metalli</name>
    <dbReference type="NCBI Taxonomy" id="1779358"/>
    <lineage>
        <taxon>Bacteria</taxon>
        <taxon>Pseudomonadati</taxon>
        <taxon>Pseudomonadota</taxon>
        <taxon>Alphaproteobacteria</taxon>
        <taxon>Sphingomonadales</taxon>
        <taxon>Sphingomonadaceae</taxon>
        <taxon>Sphingomonas</taxon>
    </lineage>
</organism>
<dbReference type="Pfam" id="PF09476">
    <property type="entry name" value="Pilus_CpaD"/>
    <property type="match status" value="1"/>
</dbReference>
<dbReference type="PROSITE" id="PS51257">
    <property type="entry name" value="PROKAR_LIPOPROTEIN"/>
    <property type="match status" value="1"/>
</dbReference>
<reference evidence="2" key="1">
    <citation type="journal article" date="2014" name="Int. J. Syst. Evol. Microbiol.">
        <title>Complete genome sequence of Corynebacterium casei LMG S-19264T (=DSM 44701T), isolated from a smear-ripened cheese.</title>
        <authorList>
            <consortium name="US DOE Joint Genome Institute (JGI-PGF)"/>
            <person name="Walter F."/>
            <person name="Albersmeier A."/>
            <person name="Kalinowski J."/>
            <person name="Ruckert C."/>
        </authorList>
    </citation>
    <scope>NUCLEOTIDE SEQUENCE</scope>
    <source>
        <strain evidence="2">CGMCC 1.15330</strain>
    </source>
</reference>
<comment type="caution">
    <text evidence="2">The sequence shown here is derived from an EMBL/GenBank/DDBJ whole genome shotgun (WGS) entry which is preliminary data.</text>
</comment>
<gene>
    <name evidence="2" type="ORF">GCM10011380_02270</name>
</gene>
<protein>
    <submittedName>
        <fullName evidence="2">Pilus biogenesis lipoprotein CpaD</fullName>
    </submittedName>
</protein>
<keyword evidence="2" id="KW-0449">Lipoprotein</keyword>
<proteinExistence type="predicted"/>
<evidence type="ECO:0000313" key="3">
    <source>
        <dbReference type="Proteomes" id="UP000623067"/>
    </source>
</evidence>
<keyword evidence="3" id="KW-1185">Reference proteome</keyword>
<dbReference type="RefSeq" id="WP_188656785.1">
    <property type="nucleotide sequence ID" value="NZ_BMIH01000001.1"/>
</dbReference>
<evidence type="ECO:0000256" key="1">
    <source>
        <dbReference type="SAM" id="SignalP"/>
    </source>
</evidence>
<dbReference type="AlphaFoldDB" id="A0A916SUC7"/>
<accession>A0A916SUC7</accession>
<feature type="signal peptide" evidence="1">
    <location>
        <begin position="1"/>
        <end position="19"/>
    </location>
</feature>